<sequence length="268" mass="29085">MTVVECVGYSLIAFGPSFAIFWVIIVGQPSRLVVFLVSSFFWFLSLLLSSVAWILMRELFNETFAVAMVTSVCFQELFRYLAFLTLRKAEKELDVVKLVGNEFDASLIRYHCTYACASGLGFGAASAASAMLNLLADVAAGPGTMGFFGDHDSLDYVLFSATASCFSLLHTMWSVIASHALLFQRRCVFLFVPAAHMFTSGMTMLTEQAHQDVLYKVLPLTAVGAVLYMTAVTAFVVSGGTPRNLLSCLGALLGDTTVASDALRRPAL</sequence>
<reference evidence="1" key="1">
    <citation type="submission" date="2020-05" db="EMBL/GenBank/DDBJ databases">
        <title>Large-scale comparative analyses of tick genomes elucidate their genetic diversity and vector capacities.</title>
        <authorList>
            <person name="Jia N."/>
            <person name="Wang J."/>
            <person name="Shi W."/>
            <person name="Du L."/>
            <person name="Sun Y."/>
            <person name="Zhan W."/>
            <person name="Jiang J."/>
            <person name="Wang Q."/>
            <person name="Zhang B."/>
            <person name="Ji P."/>
            <person name="Sakyi L.B."/>
            <person name="Cui X."/>
            <person name="Yuan T."/>
            <person name="Jiang B."/>
            <person name="Yang W."/>
            <person name="Lam T.T.-Y."/>
            <person name="Chang Q."/>
            <person name="Ding S."/>
            <person name="Wang X."/>
            <person name="Zhu J."/>
            <person name="Ruan X."/>
            <person name="Zhao L."/>
            <person name="Wei J."/>
            <person name="Que T."/>
            <person name="Du C."/>
            <person name="Cheng J."/>
            <person name="Dai P."/>
            <person name="Han X."/>
            <person name="Huang E."/>
            <person name="Gao Y."/>
            <person name="Liu J."/>
            <person name="Shao H."/>
            <person name="Ye R."/>
            <person name="Li L."/>
            <person name="Wei W."/>
            <person name="Wang X."/>
            <person name="Wang C."/>
            <person name="Yang T."/>
            <person name="Huo Q."/>
            <person name="Li W."/>
            <person name="Guo W."/>
            <person name="Chen H."/>
            <person name="Zhou L."/>
            <person name="Ni X."/>
            <person name="Tian J."/>
            <person name="Zhou Y."/>
            <person name="Sheng Y."/>
            <person name="Liu T."/>
            <person name="Pan Y."/>
            <person name="Xia L."/>
            <person name="Li J."/>
            <person name="Zhao F."/>
            <person name="Cao W."/>
        </authorList>
    </citation>
    <scope>NUCLEOTIDE SEQUENCE</scope>
    <source>
        <strain evidence="1">Hyas-2018</strain>
    </source>
</reference>
<name>A0ACB7SSY1_HYAAI</name>
<gene>
    <name evidence="1" type="ORF">HPB50_003719</name>
</gene>
<dbReference type="Proteomes" id="UP000821845">
    <property type="component" value="Chromosome 2"/>
</dbReference>
<organism evidence="1 2">
    <name type="scientific">Hyalomma asiaticum</name>
    <name type="common">Tick</name>
    <dbReference type="NCBI Taxonomy" id="266040"/>
    <lineage>
        <taxon>Eukaryota</taxon>
        <taxon>Metazoa</taxon>
        <taxon>Ecdysozoa</taxon>
        <taxon>Arthropoda</taxon>
        <taxon>Chelicerata</taxon>
        <taxon>Arachnida</taxon>
        <taxon>Acari</taxon>
        <taxon>Parasitiformes</taxon>
        <taxon>Ixodida</taxon>
        <taxon>Ixodoidea</taxon>
        <taxon>Ixodidae</taxon>
        <taxon>Hyalomminae</taxon>
        <taxon>Hyalomma</taxon>
    </lineage>
</organism>
<protein>
    <submittedName>
        <fullName evidence="1">Uncharacterized protein</fullName>
    </submittedName>
</protein>
<keyword evidence="2" id="KW-1185">Reference proteome</keyword>
<accession>A0ACB7SSY1</accession>
<dbReference type="EMBL" id="CM023482">
    <property type="protein sequence ID" value="KAH6937730.1"/>
    <property type="molecule type" value="Genomic_DNA"/>
</dbReference>
<proteinExistence type="predicted"/>
<comment type="caution">
    <text evidence="1">The sequence shown here is derived from an EMBL/GenBank/DDBJ whole genome shotgun (WGS) entry which is preliminary data.</text>
</comment>
<evidence type="ECO:0000313" key="1">
    <source>
        <dbReference type="EMBL" id="KAH6937730.1"/>
    </source>
</evidence>
<evidence type="ECO:0000313" key="2">
    <source>
        <dbReference type="Proteomes" id="UP000821845"/>
    </source>
</evidence>